<dbReference type="Gene3D" id="3.10.20.90">
    <property type="entry name" value="Phosphatidylinositol 3-kinase Catalytic Subunit, Chain A, domain 1"/>
    <property type="match status" value="1"/>
</dbReference>
<protein>
    <recommendedName>
        <fullName evidence="2">UBX domain-containing protein</fullName>
    </recommendedName>
</protein>
<sequence length="532" mass="56927">MASHVVVVDSTARRATVKTTPGKHLSDVLAEACGKFGVPADLYMLKFNNKPLDLTRTIRLSNLPQGAKLDLVQGSRSPTAINVALQLETGQRYTQKFASTTPLWQILRIFETTDPSNLNFTQRGIAVTSTAGAGSGAGRLNYEMPVVNIMGRELGSLTELQKTLAQLGFTSGSALLRLRFRDSGMPLEEAMLEISQYFKGLEPATETQTADSRGAHAGNPADTGAPSEAKTETEPEQAAEPPAVAGESNAPEPAEPTEDVLATSEDTTNNTTINESATTSTSTTTPSTNDNTTVGPSSRPTTIYTTPTHSTPLAARQPFQPTDYIPTADHARSHQSVLAHQSKNRRLPSDAELAATEAARLEKLTSPSASVTIRVRLPDQSQIATTFGGLDTGRELYGWVRAMLRFPDSGFALKTLAAAGGAQKGLVTLKEGEQRLIRDLGLRGRVLVSLVWEDGVPVGVRAAPSLRDEWREKGREMEVADTVGEREGEEREGVEEGGTGTEAKGKGKSKMGGEEKESKLMGILGKGLFKKK</sequence>
<organism evidence="3 4">
    <name type="scientific">Saccharata proteae CBS 121410</name>
    <dbReference type="NCBI Taxonomy" id="1314787"/>
    <lineage>
        <taxon>Eukaryota</taxon>
        <taxon>Fungi</taxon>
        <taxon>Dikarya</taxon>
        <taxon>Ascomycota</taxon>
        <taxon>Pezizomycotina</taxon>
        <taxon>Dothideomycetes</taxon>
        <taxon>Dothideomycetes incertae sedis</taxon>
        <taxon>Botryosphaeriales</taxon>
        <taxon>Saccharataceae</taxon>
        <taxon>Saccharata</taxon>
    </lineage>
</organism>
<dbReference type="GO" id="GO:0005737">
    <property type="term" value="C:cytoplasm"/>
    <property type="evidence" value="ECO:0007669"/>
    <property type="project" value="TreeGrafter"/>
</dbReference>
<evidence type="ECO:0000259" key="2">
    <source>
        <dbReference type="PROSITE" id="PS50033"/>
    </source>
</evidence>
<dbReference type="CDD" id="cd17075">
    <property type="entry name" value="UBX1_UBXN9"/>
    <property type="match status" value="1"/>
</dbReference>
<proteinExistence type="predicted"/>
<feature type="compositionally biased region" description="Low complexity" evidence="1">
    <location>
        <begin position="236"/>
        <end position="245"/>
    </location>
</feature>
<evidence type="ECO:0000313" key="4">
    <source>
        <dbReference type="Proteomes" id="UP000799776"/>
    </source>
</evidence>
<evidence type="ECO:0000313" key="3">
    <source>
        <dbReference type="EMBL" id="KAF2090497.1"/>
    </source>
</evidence>
<dbReference type="PANTHER" id="PTHR46467:SF1">
    <property type="entry name" value="TETHER CONTAINING UBX DOMAIN FOR GLUT4"/>
    <property type="match status" value="1"/>
</dbReference>
<feature type="domain" description="UBX" evidence="2">
    <location>
        <begin position="366"/>
        <end position="450"/>
    </location>
</feature>
<keyword evidence="4" id="KW-1185">Reference proteome</keyword>
<name>A0A9P4I1I1_9PEZI</name>
<feature type="region of interest" description="Disordered" evidence="1">
    <location>
        <begin position="203"/>
        <end position="350"/>
    </location>
</feature>
<feature type="domain" description="UBX" evidence="2">
    <location>
        <begin position="76"/>
        <end position="177"/>
    </location>
</feature>
<accession>A0A9P4I1I1</accession>
<dbReference type="GO" id="GO:0012506">
    <property type="term" value="C:vesicle membrane"/>
    <property type="evidence" value="ECO:0007669"/>
    <property type="project" value="TreeGrafter"/>
</dbReference>
<evidence type="ECO:0000256" key="1">
    <source>
        <dbReference type="SAM" id="MobiDB-lite"/>
    </source>
</evidence>
<dbReference type="OrthoDB" id="440781at2759"/>
<dbReference type="EMBL" id="ML978712">
    <property type="protein sequence ID" value="KAF2090497.1"/>
    <property type="molecule type" value="Genomic_DNA"/>
</dbReference>
<dbReference type="PANTHER" id="PTHR46467">
    <property type="entry name" value="TETHER CONTAINING UBX DOMAIN FOR GLUT4"/>
    <property type="match status" value="1"/>
</dbReference>
<feature type="region of interest" description="Disordered" evidence="1">
    <location>
        <begin position="473"/>
        <end position="517"/>
    </location>
</feature>
<feature type="compositionally biased region" description="Low complexity" evidence="1">
    <location>
        <begin position="267"/>
        <end position="312"/>
    </location>
</feature>
<dbReference type="InterPro" id="IPR001012">
    <property type="entry name" value="UBX_dom"/>
</dbReference>
<dbReference type="SUPFAM" id="SSF54236">
    <property type="entry name" value="Ubiquitin-like"/>
    <property type="match status" value="2"/>
</dbReference>
<reference evidence="3" key="1">
    <citation type="journal article" date="2020" name="Stud. Mycol.">
        <title>101 Dothideomycetes genomes: a test case for predicting lifestyles and emergence of pathogens.</title>
        <authorList>
            <person name="Haridas S."/>
            <person name="Albert R."/>
            <person name="Binder M."/>
            <person name="Bloem J."/>
            <person name="Labutti K."/>
            <person name="Salamov A."/>
            <person name="Andreopoulos B."/>
            <person name="Baker S."/>
            <person name="Barry K."/>
            <person name="Bills G."/>
            <person name="Bluhm B."/>
            <person name="Cannon C."/>
            <person name="Castanera R."/>
            <person name="Culley D."/>
            <person name="Daum C."/>
            <person name="Ezra D."/>
            <person name="Gonzalez J."/>
            <person name="Henrissat B."/>
            <person name="Kuo A."/>
            <person name="Liang C."/>
            <person name="Lipzen A."/>
            <person name="Lutzoni F."/>
            <person name="Magnuson J."/>
            <person name="Mondo S."/>
            <person name="Nolan M."/>
            <person name="Ohm R."/>
            <person name="Pangilinan J."/>
            <person name="Park H.-J."/>
            <person name="Ramirez L."/>
            <person name="Alfaro M."/>
            <person name="Sun H."/>
            <person name="Tritt A."/>
            <person name="Yoshinaga Y."/>
            <person name="Zwiers L.-H."/>
            <person name="Turgeon B."/>
            <person name="Goodwin S."/>
            <person name="Spatafora J."/>
            <person name="Crous P."/>
            <person name="Grigoriev I."/>
        </authorList>
    </citation>
    <scope>NUCLEOTIDE SEQUENCE</scope>
    <source>
        <strain evidence="3">CBS 121410</strain>
    </source>
</reference>
<dbReference type="GO" id="GO:0005634">
    <property type="term" value="C:nucleus"/>
    <property type="evidence" value="ECO:0007669"/>
    <property type="project" value="TreeGrafter"/>
</dbReference>
<dbReference type="GO" id="GO:0006886">
    <property type="term" value="P:intracellular protein transport"/>
    <property type="evidence" value="ECO:0007669"/>
    <property type="project" value="TreeGrafter"/>
</dbReference>
<dbReference type="Pfam" id="PF11470">
    <property type="entry name" value="TUG-UBL1"/>
    <property type="match status" value="1"/>
</dbReference>
<dbReference type="InterPro" id="IPR059238">
    <property type="entry name" value="UBX1_UBXN9"/>
</dbReference>
<comment type="caution">
    <text evidence="3">The sequence shown here is derived from an EMBL/GenBank/DDBJ whole genome shotgun (WGS) entry which is preliminary data.</text>
</comment>
<dbReference type="InterPro" id="IPR029071">
    <property type="entry name" value="Ubiquitin-like_domsf"/>
</dbReference>
<dbReference type="Proteomes" id="UP000799776">
    <property type="component" value="Unassembled WGS sequence"/>
</dbReference>
<dbReference type="InterPro" id="IPR021569">
    <property type="entry name" value="TUG-UBL1"/>
</dbReference>
<dbReference type="PROSITE" id="PS50033">
    <property type="entry name" value="UBX"/>
    <property type="match status" value="2"/>
</dbReference>
<feature type="compositionally biased region" description="Basic and acidic residues" evidence="1">
    <location>
        <begin position="473"/>
        <end position="491"/>
    </location>
</feature>
<dbReference type="CDD" id="cd16105">
    <property type="entry name" value="Ubl_ASPSCR1_like"/>
    <property type="match status" value="1"/>
</dbReference>
<dbReference type="AlphaFoldDB" id="A0A9P4I1I1"/>
<gene>
    <name evidence="3" type="ORF">K490DRAFT_70959</name>
</gene>